<evidence type="ECO:0000256" key="1">
    <source>
        <dbReference type="SAM" id="MobiDB-lite"/>
    </source>
</evidence>
<feature type="transmembrane region" description="Helical" evidence="2">
    <location>
        <begin position="90"/>
        <end position="109"/>
    </location>
</feature>
<evidence type="ECO:0008006" key="5">
    <source>
        <dbReference type="Google" id="ProtNLM"/>
    </source>
</evidence>
<keyword evidence="2" id="KW-0472">Membrane</keyword>
<reference evidence="3" key="1">
    <citation type="submission" date="2021-01" db="EMBL/GenBank/DDBJ databases">
        <title>Whole genome shotgun sequence of Actinocatenispora rupis NBRC 107355.</title>
        <authorList>
            <person name="Komaki H."/>
            <person name="Tamura T."/>
        </authorList>
    </citation>
    <scope>NUCLEOTIDE SEQUENCE</scope>
    <source>
        <strain evidence="3">NBRC 107355</strain>
    </source>
</reference>
<dbReference type="Proteomes" id="UP000612808">
    <property type="component" value="Unassembled WGS sequence"/>
</dbReference>
<feature type="compositionally biased region" description="Pro residues" evidence="1">
    <location>
        <begin position="289"/>
        <end position="301"/>
    </location>
</feature>
<protein>
    <recommendedName>
        <fullName evidence="5">DUF2567 domain-containing protein</fullName>
    </recommendedName>
</protein>
<evidence type="ECO:0000313" key="4">
    <source>
        <dbReference type="Proteomes" id="UP000612808"/>
    </source>
</evidence>
<feature type="compositionally biased region" description="Low complexity" evidence="1">
    <location>
        <begin position="235"/>
        <end position="244"/>
    </location>
</feature>
<evidence type="ECO:0000313" key="3">
    <source>
        <dbReference type="EMBL" id="GID09309.1"/>
    </source>
</evidence>
<dbReference type="AlphaFoldDB" id="A0A8J3J363"/>
<comment type="caution">
    <text evidence="3">The sequence shown here is derived from an EMBL/GenBank/DDBJ whole genome shotgun (WGS) entry which is preliminary data.</text>
</comment>
<accession>A0A8J3J363</accession>
<dbReference type="EMBL" id="BOMB01000001">
    <property type="protein sequence ID" value="GID09309.1"/>
    <property type="molecule type" value="Genomic_DNA"/>
</dbReference>
<keyword evidence="2" id="KW-1133">Transmembrane helix</keyword>
<feature type="region of interest" description="Disordered" evidence="1">
    <location>
        <begin position="223"/>
        <end position="312"/>
    </location>
</feature>
<evidence type="ECO:0000256" key="2">
    <source>
        <dbReference type="SAM" id="Phobius"/>
    </source>
</evidence>
<keyword evidence="4" id="KW-1185">Reference proteome</keyword>
<feature type="compositionally biased region" description="Pro residues" evidence="1">
    <location>
        <begin position="245"/>
        <end position="256"/>
    </location>
</feature>
<feature type="compositionally biased region" description="Low complexity" evidence="1">
    <location>
        <begin position="257"/>
        <end position="273"/>
    </location>
</feature>
<name>A0A8J3J363_9ACTN</name>
<sequence length="312" mass="31832">MPTTAGRGRPEGSETIAAMDMTTGPSARTVPSRSVEALVLAAAAVVVAAAGAPLGLLWSALSGRVPMVMTGDGAMYDPETETFAGADVRFVLITAGAGLVAAVLCWIVLRRYRGPLVLAVLGVGGFGSALLAAWVGSRVGLADYQYLLGHAEVGWRFGIPLQLAAHGAYAAQPLAGVLLYTVFAGCSRFPALRATATRRSVEPPVPELVEPVRLPLTRARVMEAPAESPAPPAEPDVAVPGVAWPDPPAAQPPAAQPPAAQSPAARPPAGQAANGDGRPTVADPADGTEPPPLPPAPPGPVEWPDAPDRHPE</sequence>
<keyword evidence="2" id="KW-0812">Transmembrane</keyword>
<feature type="transmembrane region" description="Helical" evidence="2">
    <location>
        <begin position="37"/>
        <end position="61"/>
    </location>
</feature>
<feature type="transmembrane region" description="Helical" evidence="2">
    <location>
        <begin position="116"/>
        <end position="137"/>
    </location>
</feature>
<organism evidence="3 4">
    <name type="scientific">Actinocatenispora rupis</name>
    <dbReference type="NCBI Taxonomy" id="519421"/>
    <lineage>
        <taxon>Bacteria</taxon>
        <taxon>Bacillati</taxon>
        <taxon>Actinomycetota</taxon>
        <taxon>Actinomycetes</taxon>
        <taxon>Micromonosporales</taxon>
        <taxon>Micromonosporaceae</taxon>
        <taxon>Actinocatenispora</taxon>
    </lineage>
</organism>
<feature type="transmembrane region" description="Helical" evidence="2">
    <location>
        <begin position="157"/>
        <end position="183"/>
    </location>
</feature>
<gene>
    <name evidence="3" type="ORF">Aru02nite_01980</name>
</gene>
<proteinExistence type="predicted"/>